<feature type="region of interest" description="Disordered" evidence="1">
    <location>
        <begin position="414"/>
        <end position="458"/>
    </location>
</feature>
<dbReference type="InterPro" id="IPR057670">
    <property type="entry name" value="SH3_retrovirus"/>
</dbReference>
<protein>
    <submittedName>
        <fullName evidence="4">Ribonuclease H-like domain-containing protein</fullName>
    </submittedName>
</protein>
<evidence type="ECO:0000256" key="1">
    <source>
        <dbReference type="SAM" id="MobiDB-lite"/>
    </source>
</evidence>
<organism evidence="4">
    <name type="scientific">Tanacetum cinerariifolium</name>
    <name type="common">Dalmatian daisy</name>
    <name type="synonym">Chrysanthemum cinerariifolium</name>
    <dbReference type="NCBI Taxonomy" id="118510"/>
    <lineage>
        <taxon>Eukaryota</taxon>
        <taxon>Viridiplantae</taxon>
        <taxon>Streptophyta</taxon>
        <taxon>Embryophyta</taxon>
        <taxon>Tracheophyta</taxon>
        <taxon>Spermatophyta</taxon>
        <taxon>Magnoliopsida</taxon>
        <taxon>eudicotyledons</taxon>
        <taxon>Gunneridae</taxon>
        <taxon>Pentapetalae</taxon>
        <taxon>asterids</taxon>
        <taxon>campanulids</taxon>
        <taxon>Asterales</taxon>
        <taxon>Asteraceae</taxon>
        <taxon>Asteroideae</taxon>
        <taxon>Anthemideae</taxon>
        <taxon>Anthemidinae</taxon>
        <taxon>Tanacetum</taxon>
    </lineage>
</organism>
<feature type="domain" description="Reverse transcriptase Ty1/copia-type" evidence="2">
    <location>
        <begin position="335"/>
        <end position="373"/>
    </location>
</feature>
<reference evidence="4" key="1">
    <citation type="journal article" date="2019" name="Sci. Rep.">
        <title>Draft genome of Tanacetum cinerariifolium, the natural source of mosquito coil.</title>
        <authorList>
            <person name="Yamashiro T."/>
            <person name="Shiraishi A."/>
            <person name="Satake H."/>
            <person name="Nakayama K."/>
        </authorList>
    </citation>
    <scope>NUCLEOTIDE SEQUENCE</scope>
</reference>
<dbReference type="EMBL" id="BKCJ010006558">
    <property type="protein sequence ID" value="GEU72776.1"/>
    <property type="molecule type" value="Genomic_DNA"/>
</dbReference>
<feature type="compositionally biased region" description="Polar residues" evidence="1">
    <location>
        <begin position="448"/>
        <end position="458"/>
    </location>
</feature>
<dbReference type="Pfam" id="PF07727">
    <property type="entry name" value="RVT_2"/>
    <property type="match status" value="1"/>
</dbReference>
<proteinExistence type="predicted"/>
<dbReference type="InterPro" id="IPR013103">
    <property type="entry name" value="RVT_2"/>
</dbReference>
<sequence>MRPFGYPVTILNTLDSLGKFDGKVDEGFLVGYSVSSKAFRVFNSRTYIVQETLLVNFLENKPNVVGIDTLTKTMNYQPVTAGNQSNPSASFQGKIDVAKAGEEIDQQYVLFPVWSSGFTNPQNTDGNAAFDEKEPEFDARSLSKSPVESFTVYKDLSAEFKDFSNNNINEVNAAGTLVPTVRQISHNNTNTFSAAGLSNAAASSTHRKSSCIDASQFPDDPDMPELEDITYSDDEDDVGAEADFNNLETSITVSPIPTTVHKDHPVTQIIGDLSSATQKGNPRGYTKLLKIQVGLKLCRNRKDERGIMVRNKERLVAQGHTQEEGIDYEEVFAPEEVYVYQPPGFEDPDHPDKVYKVAKALYGLHQAPRAWELTFFLGLQVKQQKDGIFISRDKYVAEISRKIGLTDGKLASTPIDTEKPLLKDPDDGKLASTPIDTEKPLLKDPDDQTVSGKGSSNPLMADNLPKNLWYSTHHVALKKGWLVQKQTALGKGFSRVETPLFEGMLVAQEVGEGVADEEHNEGVPAVGVVTEGDVSAAHDEVPTADEEPSIPSPTPPTPPPQPS</sequence>
<dbReference type="AlphaFoldDB" id="A0A6L2MFL0"/>
<dbReference type="Pfam" id="PF25597">
    <property type="entry name" value="SH3_retrovirus"/>
    <property type="match status" value="1"/>
</dbReference>
<feature type="compositionally biased region" description="Basic and acidic residues" evidence="1">
    <location>
        <begin position="436"/>
        <end position="446"/>
    </location>
</feature>
<feature type="domain" description="Retroviral polymerase SH3-like" evidence="3">
    <location>
        <begin position="16"/>
        <end position="61"/>
    </location>
</feature>
<feature type="compositionally biased region" description="Pro residues" evidence="1">
    <location>
        <begin position="550"/>
        <end position="563"/>
    </location>
</feature>
<comment type="caution">
    <text evidence="4">The sequence shown here is derived from an EMBL/GenBank/DDBJ whole genome shotgun (WGS) entry which is preliminary data.</text>
</comment>
<feature type="compositionally biased region" description="Basic and acidic residues" evidence="1">
    <location>
        <begin position="416"/>
        <end position="429"/>
    </location>
</feature>
<accession>A0A6L2MFL0</accession>
<evidence type="ECO:0000313" key="4">
    <source>
        <dbReference type="EMBL" id="GEU72776.1"/>
    </source>
</evidence>
<evidence type="ECO:0000259" key="2">
    <source>
        <dbReference type="Pfam" id="PF07727"/>
    </source>
</evidence>
<gene>
    <name evidence="4" type="ORF">Tci_044754</name>
</gene>
<feature type="region of interest" description="Disordered" evidence="1">
    <location>
        <begin position="516"/>
        <end position="563"/>
    </location>
</feature>
<name>A0A6L2MFL0_TANCI</name>
<evidence type="ECO:0000259" key="3">
    <source>
        <dbReference type="Pfam" id="PF25597"/>
    </source>
</evidence>